<comment type="similarity">
    <text evidence="7">Belongs to the RnpA family.</text>
</comment>
<dbReference type="Pfam" id="PF00825">
    <property type="entry name" value="Ribonuclease_P"/>
    <property type="match status" value="1"/>
</dbReference>
<dbReference type="NCBIfam" id="TIGR00188">
    <property type="entry name" value="rnpA"/>
    <property type="match status" value="1"/>
</dbReference>
<evidence type="ECO:0000256" key="6">
    <source>
        <dbReference type="ARBA" id="ARBA00022884"/>
    </source>
</evidence>
<reference evidence="9 10" key="1">
    <citation type="submission" date="2020-10" db="EMBL/GenBank/DDBJ databases">
        <authorList>
            <person name="Castelo-Branco R."/>
            <person name="Eusebio N."/>
            <person name="Adriana R."/>
            <person name="Vieira A."/>
            <person name="Brugerolle De Fraissinette N."/>
            <person name="Rezende De Castro R."/>
            <person name="Schneider M.P."/>
            <person name="Vasconcelos V."/>
            <person name="Leao P.N."/>
        </authorList>
    </citation>
    <scope>NUCLEOTIDE SEQUENCE [LARGE SCALE GENOMIC DNA]</scope>
    <source>
        <strain evidence="9 10">LEGE 03274</strain>
    </source>
</reference>
<evidence type="ECO:0000256" key="7">
    <source>
        <dbReference type="HAMAP-Rule" id="MF_00227"/>
    </source>
</evidence>
<keyword evidence="2 7" id="KW-0819">tRNA processing</keyword>
<evidence type="ECO:0000256" key="8">
    <source>
        <dbReference type="NCBIfam" id="TIGR00188"/>
    </source>
</evidence>
<dbReference type="InterPro" id="IPR020568">
    <property type="entry name" value="Ribosomal_Su5_D2-typ_SF"/>
</dbReference>
<protein>
    <recommendedName>
        <fullName evidence="7 8">Ribonuclease P protein component</fullName>
        <shortName evidence="7">RNase P protein</shortName>
        <shortName evidence="7">RNaseP protein</shortName>
        <ecNumber evidence="7 8">3.1.26.5</ecNumber>
    </recommendedName>
    <alternativeName>
        <fullName evidence="7">Protein C5</fullName>
    </alternativeName>
</protein>
<comment type="function">
    <text evidence="1 7">RNaseP catalyzes the removal of the 5'-leader sequence from pre-tRNA to produce the mature 5'-terminus. It can also cleave other RNA substrates such as 4.5S RNA. The protein component plays an auxiliary but essential role in vivo by binding to the 5'-leader sequence and broadening the substrate specificity of the ribozyme.</text>
</comment>
<dbReference type="HAMAP" id="MF_00227">
    <property type="entry name" value="RNase_P"/>
    <property type="match status" value="1"/>
</dbReference>
<dbReference type="PANTHER" id="PTHR33992">
    <property type="entry name" value="RIBONUCLEASE P PROTEIN COMPONENT"/>
    <property type="match status" value="1"/>
</dbReference>
<comment type="caution">
    <text evidence="9">The sequence shown here is derived from an EMBL/GenBank/DDBJ whole genome shotgun (WGS) entry which is preliminary data.</text>
</comment>
<sequence>MGLPSRHRLTKRSDFQTVYQQGIRRYSRHLIIRALPIVSDSLVCPVSTKLGISISRKVSKKAVVRNRIKRQIKSAFRSLLPDVSYNWLIVITVKSDARECNYEHFLRELKELLIKTDIIYGN</sequence>
<evidence type="ECO:0000313" key="10">
    <source>
        <dbReference type="Proteomes" id="UP000654604"/>
    </source>
</evidence>
<keyword evidence="6 7" id="KW-0694">RNA-binding</keyword>
<proteinExistence type="inferred from homology"/>
<keyword evidence="10" id="KW-1185">Reference proteome</keyword>
<keyword evidence="4 7" id="KW-0255">Endonuclease</keyword>
<dbReference type="Gene3D" id="3.30.230.10">
    <property type="match status" value="1"/>
</dbReference>
<evidence type="ECO:0000256" key="3">
    <source>
        <dbReference type="ARBA" id="ARBA00022722"/>
    </source>
</evidence>
<evidence type="ECO:0000256" key="2">
    <source>
        <dbReference type="ARBA" id="ARBA00022694"/>
    </source>
</evidence>
<evidence type="ECO:0000256" key="5">
    <source>
        <dbReference type="ARBA" id="ARBA00022801"/>
    </source>
</evidence>
<evidence type="ECO:0000256" key="1">
    <source>
        <dbReference type="ARBA" id="ARBA00002663"/>
    </source>
</evidence>
<name>A0ABR9V1N0_9CHRO</name>
<comment type="catalytic activity">
    <reaction evidence="7">
        <text>Endonucleolytic cleavage of RNA, removing 5'-extranucleotides from tRNA precursor.</text>
        <dbReference type="EC" id="3.1.26.5"/>
    </reaction>
</comment>
<keyword evidence="5 7" id="KW-0378">Hydrolase</keyword>
<dbReference type="InterPro" id="IPR014721">
    <property type="entry name" value="Ribsml_uS5_D2-typ_fold_subgr"/>
</dbReference>
<gene>
    <name evidence="7" type="primary">rnpA</name>
    <name evidence="9" type="ORF">IQ215_03760</name>
</gene>
<dbReference type="PROSITE" id="PS00648">
    <property type="entry name" value="RIBONUCLEASE_P"/>
    <property type="match status" value="1"/>
</dbReference>
<dbReference type="EMBL" id="JADEWC010000005">
    <property type="protein sequence ID" value="MBE9221804.1"/>
    <property type="molecule type" value="Genomic_DNA"/>
</dbReference>
<dbReference type="InterPro" id="IPR000100">
    <property type="entry name" value="RNase_P"/>
</dbReference>
<dbReference type="Proteomes" id="UP000654604">
    <property type="component" value="Unassembled WGS sequence"/>
</dbReference>
<organism evidence="9 10">
    <name type="scientific">Cyanobacterium stanieri LEGE 03274</name>
    <dbReference type="NCBI Taxonomy" id="1828756"/>
    <lineage>
        <taxon>Bacteria</taxon>
        <taxon>Bacillati</taxon>
        <taxon>Cyanobacteriota</taxon>
        <taxon>Cyanophyceae</taxon>
        <taxon>Oscillatoriophycideae</taxon>
        <taxon>Chroococcales</taxon>
        <taxon>Geminocystaceae</taxon>
        <taxon>Cyanobacterium</taxon>
    </lineage>
</organism>
<comment type="subunit">
    <text evidence="7">Consists of a catalytic RNA component (M1 or rnpB) and a protein subunit.</text>
</comment>
<evidence type="ECO:0000256" key="4">
    <source>
        <dbReference type="ARBA" id="ARBA00022759"/>
    </source>
</evidence>
<dbReference type="EC" id="3.1.26.5" evidence="7 8"/>
<dbReference type="SUPFAM" id="SSF54211">
    <property type="entry name" value="Ribosomal protein S5 domain 2-like"/>
    <property type="match status" value="1"/>
</dbReference>
<dbReference type="RefSeq" id="WP_193799986.1">
    <property type="nucleotide sequence ID" value="NZ_JADEWC010000005.1"/>
</dbReference>
<dbReference type="GO" id="GO:0004526">
    <property type="term" value="F:ribonuclease P activity"/>
    <property type="evidence" value="ECO:0007669"/>
    <property type="project" value="UniProtKB-EC"/>
</dbReference>
<evidence type="ECO:0000313" key="9">
    <source>
        <dbReference type="EMBL" id="MBE9221804.1"/>
    </source>
</evidence>
<accession>A0ABR9V1N0</accession>
<keyword evidence="3 7" id="KW-0540">Nuclease</keyword>
<dbReference type="InterPro" id="IPR020539">
    <property type="entry name" value="RNase_P_CS"/>
</dbReference>
<dbReference type="PANTHER" id="PTHR33992:SF1">
    <property type="entry name" value="RIBONUCLEASE P PROTEIN COMPONENT"/>
    <property type="match status" value="1"/>
</dbReference>